<proteinExistence type="predicted"/>
<sequence length="215" mass="24013">MLTDDVSMRTMKVMIPGPMNTRKLREAVADCGAQVVRSSNVNQANVIIQQDPTRPKTSASFAAFLFGLYIASPRFFHSKGTKGMLVPYRKVCNSRRRLAWVSREFRALHPDAAGWVDAAPSPWIIMADKDKFVERARRYKGLGSTATAFVSTREQQQDPDLKNILYKVTANDAMKLPDLGALKCICAECHCDTEGSDTLMLDQFESDEEMVVEGN</sequence>
<keyword evidence="3" id="KW-1185">Reference proteome</keyword>
<dbReference type="AlphaFoldDB" id="A0A9P1GLY0"/>
<dbReference type="EMBL" id="CAMXCT020006594">
    <property type="protein sequence ID" value="CAL1170007.1"/>
    <property type="molecule type" value="Genomic_DNA"/>
</dbReference>
<dbReference type="EMBL" id="CAMXCT030006594">
    <property type="protein sequence ID" value="CAL4803944.1"/>
    <property type="molecule type" value="Genomic_DNA"/>
</dbReference>
<accession>A0A9P1GLY0</accession>
<evidence type="ECO:0000313" key="3">
    <source>
        <dbReference type="Proteomes" id="UP001152797"/>
    </source>
</evidence>
<reference evidence="2 3" key="2">
    <citation type="submission" date="2024-05" db="EMBL/GenBank/DDBJ databases">
        <authorList>
            <person name="Chen Y."/>
            <person name="Shah S."/>
            <person name="Dougan E. K."/>
            <person name="Thang M."/>
            <person name="Chan C."/>
        </authorList>
    </citation>
    <scope>NUCLEOTIDE SEQUENCE [LARGE SCALE GENOMIC DNA]</scope>
</reference>
<evidence type="ECO:0000313" key="2">
    <source>
        <dbReference type="EMBL" id="CAL4803944.1"/>
    </source>
</evidence>
<name>A0A9P1GLY0_9DINO</name>
<protein>
    <submittedName>
        <fullName evidence="1">Uncharacterized protein</fullName>
    </submittedName>
</protein>
<gene>
    <name evidence="1" type="ORF">C1SCF055_LOCUS41354</name>
</gene>
<dbReference type="Proteomes" id="UP001152797">
    <property type="component" value="Unassembled WGS sequence"/>
</dbReference>
<dbReference type="EMBL" id="CAMXCT010006594">
    <property type="protein sequence ID" value="CAI4016632.1"/>
    <property type="molecule type" value="Genomic_DNA"/>
</dbReference>
<organism evidence="1">
    <name type="scientific">Cladocopium goreaui</name>
    <dbReference type="NCBI Taxonomy" id="2562237"/>
    <lineage>
        <taxon>Eukaryota</taxon>
        <taxon>Sar</taxon>
        <taxon>Alveolata</taxon>
        <taxon>Dinophyceae</taxon>
        <taxon>Suessiales</taxon>
        <taxon>Symbiodiniaceae</taxon>
        <taxon>Cladocopium</taxon>
    </lineage>
</organism>
<reference evidence="1" key="1">
    <citation type="submission" date="2022-10" db="EMBL/GenBank/DDBJ databases">
        <authorList>
            <person name="Chen Y."/>
            <person name="Dougan E. K."/>
            <person name="Chan C."/>
            <person name="Rhodes N."/>
            <person name="Thang M."/>
        </authorList>
    </citation>
    <scope>NUCLEOTIDE SEQUENCE</scope>
</reference>
<evidence type="ECO:0000313" key="1">
    <source>
        <dbReference type="EMBL" id="CAI4016632.1"/>
    </source>
</evidence>
<comment type="caution">
    <text evidence="1">The sequence shown here is derived from an EMBL/GenBank/DDBJ whole genome shotgun (WGS) entry which is preliminary data.</text>
</comment>